<dbReference type="Proteomes" id="UP000247515">
    <property type="component" value="Unassembled WGS sequence"/>
</dbReference>
<keyword evidence="4 7" id="KW-0812">Transmembrane</keyword>
<reference evidence="10 11" key="1">
    <citation type="submission" date="2016-10" db="EMBL/GenBank/DDBJ databases">
        <authorList>
            <person name="Varghese N."/>
            <person name="Submissions S."/>
        </authorList>
    </citation>
    <scope>NUCLEOTIDE SEQUENCE [LARGE SCALE GENOMIC DNA]</scope>
    <source>
        <strain evidence="10 11">LMG 22274</strain>
    </source>
</reference>
<evidence type="ECO:0000256" key="5">
    <source>
        <dbReference type="ARBA" id="ARBA00022989"/>
    </source>
</evidence>
<evidence type="ECO:0000256" key="7">
    <source>
        <dbReference type="SAM" id="Phobius"/>
    </source>
</evidence>
<feature type="transmembrane region" description="Helical" evidence="7">
    <location>
        <begin position="345"/>
        <end position="370"/>
    </location>
</feature>
<dbReference type="GO" id="GO:0016020">
    <property type="term" value="C:membrane"/>
    <property type="evidence" value="ECO:0007669"/>
    <property type="project" value="UniProtKB-SubCell"/>
</dbReference>
<dbReference type="SUPFAM" id="SSF103473">
    <property type="entry name" value="MFS general substrate transporter"/>
    <property type="match status" value="1"/>
</dbReference>
<feature type="transmembrane region" description="Helical" evidence="7">
    <location>
        <begin position="92"/>
        <end position="110"/>
    </location>
</feature>
<keyword evidence="5 7" id="KW-1133">Transmembrane helix</keyword>
<keyword evidence="3" id="KW-0813">Transport</keyword>
<feature type="transmembrane region" description="Helical" evidence="7">
    <location>
        <begin position="175"/>
        <end position="192"/>
    </location>
</feature>
<evidence type="ECO:0000313" key="11">
    <source>
        <dbReference type="Proteomes" id="UP000183529"/>
    </source>
</evidence>
<dbReference type="InterPro" id="IPR020846">
    <property type="entry name" value="MFS_dom"/>
</dbReference>
<feature type="transmembrane region" description="Helical" evidence="7">
    <location>
        <begin position="293"/>
        <end position="314"/>
    </location>
</feature>
<gene>
    <name evidence="9" type="ORF">C7400_12769</name>
    <name evidence="10" type="ORF">SAMN05216550_10368</name>
</gene>
<evidence type="ECO:0000256" key="2">
    <source>
        <dbReference type="ARBA" id="ARBA00010992"/>
    </source>
</evidence>
<reference evidence="9 12" key="2">
    <citation type="submission" date="2018-05" db="EMBL/GenBank/DDBJ databases">
        <title>Genomic Encyclopedia of Type Strains, Phase IV (KMG-V): Genome sequencing to study the core and pangenomes of soil and plant-associated prokaryotes.</title>
        <authorList>
            <person name="Whitman W."/>
        </authorList>
    </citation>
    <scope>NUCLEOTIDE SEQUENCE [LARGE SCALE GENOMIC DNA]</scope>
    <source>
        <strain evidence="9 12">SIr-6563</strain>
    </source>
</reference>
<feature type="transmembrane region" description="Helical" evidence="7">
    <location>
        <begin position="408"/>
        <end position="431"/>
    </location>
</feature>
<organism evidence="10 11">
    <name type="scientific">Paraburkholderia tropica</name>
    <dbReference type="NCBI Taxonomy" id="92647"/>
    <lineage>
        <taxon>Bacteria</taxon>
        <taxon>Pseudomonadati</taxon>
        <taxon>Pseudomonadota</taxon>
        <taxon>Betaproteobacteria</taxon>
        <taxon>Burkholderiales</taxon>
        <taxon>Burkholderiaceae</taxon>
        <taxon>Paraburkholderia</taxon>
    </lineage>
</organism>
<dbReference type="CDD" id="cd17316">
    <property type="entry name" value="MFS_SV2_like"/>
    <property type="match status" value="1"/>
</dbReference>
<feature type="transmembrane region" description="Helical" evidence="7">
    <location>
        <begin position="60"/>
        <end position="80"/>
    </location>
</feature>
<dbReference type="InterPro" id="IPR036259">
    <property type="entry name" value="MFS_trans_sf"/>
</dbReference>
<keyword evidence="6 7" id="KW-0472">Membrane</keyword>
<name>A0AAQ1JSM2_9BURK</name>
<dbReference type="Proteomes" id="UP000183529">
    <property type="component" value="Unassembled WGS sequence"/>
</dbReference>
<protein>
    <submittedName>
        <fullName evidence="9 10">MFS transporter</fullName>
    </submittedName>
</protein>
<dbReference type="PANTHER" id="PTHR23511">
    <property type="entry name" value="SYNAPTIC VESICLE GLYCOPROTEIN 2"/>
    <property type="match status" value="1"/>
</dbReference>
<feature type="transmembrane region" description="Helical" evidence="7">
    <location>
        <begin position="259"/>
        <end position="281"/>
    </location>
</feature>
<dbReference type="Pfam" id="PF00083">
    <property type="entry name" value="Sugar_tr"/>
    <property type="match status" value="1"/>
</dbReference>
<feature type="transmembrane region" description="Helical" evidence="7">
    <location>
        <begin position="116"/>
        <end position="135"/>
    </location>
</feature>
<dbReference type="PANTHER" id="PTHR23511:SF34">
    <property type="entry name" value="SYNAPTIC VESICLE GLYCOPROTEIN 2"/>
    <property type="match status" value="1"/>
</dbReference>
<sequence>MHHAVNAAGRLDRLPVSRFHWKILGLIAGGAFLDAFDIYLANGAMASMVKDGFTDMRHGALFVSSTFMGMMVGAFIAGWLGDRLGRRYSYQVNLAVFGLASIAACFAPNIEWLIVLRFIMGLGLGAELVVAAGTLAEFVPPATRGKWVSLLAVITNSGLFAALAAGYWVIPHLGWRYMFALAGVGALVVWFLRHRMPESPRWLESVGRFEEAEATLAEIEQEVRAQVGELPPVQRAVDLHKGSVPLSALFAKGMRGRMLVAALTAIGVNVGLYGFIAWLPTFFVAQGLSIVKSLGFVFVMSIGSPVGGLIGYFIADRVGRARGIVVSSIVSVALGWLYVTLRDPTAIMLVGFCLVSAIYTICTLGLFGYIPELFPTEMRLRGTGVAGTCGRASSIATPWLALMLYERFGVSGVIAMVTAILAVLCVAILALRVETSRAALEDIAGDVGNAGNAAENLDDAPAVLAPEGR</sequence>
<evidence type="ECO:0000313" key="9">
    <source>
        <dbReference type="EMBL" id="PXX08295.1"/>
    </source>
</evidence>
<feature type="transmembrane region" description="Helical" evidence="7">
    <location>
        <begin position="147"/>
        <end position="169"/>
    </location>
</feature>
<dbReference type="RefSeq" id="WP_074981847.1">
    <property type="nucleotide sequence ID" value="NZ_CADFGN010000001.1"/>
</dbReference>
<dbReference type="Gene3D" id="1.20.1250.20">
    <property type="entry name" value="MFS general substrate transporter like domains"/>
    <property type="match status" value="1"/>
</dbReference>
<feature type="domain" description="Major facilitator superfamily (MFS) profile" evidence="8">
    <location>
        <begin position="23"/>
        <end position="437"/>
    </location>
</feature>
<keyword evidence="12" id="KW-1185">Reference proteome</keyword>
<comment type="subcellular location">
    <subcellularLocation>
        <location evidence="1">Membrane</location>
        <topology evidence="1">Multi-pass membrane protein</topology>
    </subcellularLocation>
</comment>
<evidence type="ECO:0000256" key="3">
    <source>
        <dbReference type="ARBA" id="ARBA00022448"/>
    </source>
</evidence>
<evidence type="ECO:0000313" key="10">
    <source>
        <dbReference type="EMBL" id="SEJ18113.1"/>
    </source>
</evidence>
<dbReference type="AlphaFoldDB" id="A0AAQ1JSM2"/>
<dbReference type="GO" id="GO:0022857">
    <property type="term" value="F:transmembrane transporter activity"/>
    <property type="evidence" value="ECO:0007669"/>
    <property type="project" value="InterPro"/>
</dbReference>
<dbReference type="PROSITE" id="PS50850">
    <property type="entry name" value="MFS"/>
    <property type="match status" value="1"/>
</dbReference>
<dbReference type="InterPro" id="IPR005828">
    <property type="entry name" value="MFS_sugar_transport-like"/>
</dbReference>
<comment type="similarity">
    <text evidence="2">Belongs to the major facilitator superfamily. Sugar transporter (TC 2.A.1.1) family.</text>
</comment>
<evidence type="ECO:0000313" key="12">
    <source>
        <dbReference type="Proteomes" id="UP000247515"/>
    </source>
</evidence>
<accession>A0AAQ1JSM2</accession>
<comment type="caution">
    <text evidence="10">The sequence shown here is derived from an EMBL/GenBank/DDBJ whole genome shotgun (WGS) entry which is preliminary data.</text>
</comment>
<feature type="transmembrane region" description="Helical" evidence="7">
    <location>
        <begin position="21"/>
        <end position="40"/>
    </location>
</feature>
<evidence type="ECO:0000256" key="4">
    <source>
        <dbReference type="ARBA" id="ARBA00022692"/>
    </source>
</evidence>
<dbReference type="EMBL" id="QJJV01000027">
    <property type="protein sequence ID" value="PXX08295.1"/>
    <property type="molecule type" value="Genomic_DNA"/>
</dbReference>
<evidence type="ECO:0000256" key="6">
    <source>
        <dbReference type="ARBA" id="ARBA00023136"/>
    </source>
</evidence>
<evidence type="ECO:0000256" key="1">
    <source>
        <dbReference type="ARBA" id="ARBA00004141"/>
    </source>
</evidence>
<dbReference type="EMBL" id="FNZM01000003">
    <property type="protein sequence ID" value="SEJ18113.1"/>
    <property type="molecule type" value="Genomic_DNA"/>
</dbReference>
<proteinExistence type="inferred from homology"/>
<evidence type="ECO:0000259" key="8">
    <source>
        <dbReference type="PROSITE" id="PS50850"/>
    </source>
</evidence>